<keyword evidence="2" id="KW-0472">Membrane</keyword>
<keyword evidence="2" id="KW-0812">Transmembrane</keyword>
<comment type="caution">
    <text evidence="3">The sequence shown here is derived from an EMBL/GenBank/DDBJ whole genome shotgun (WGS) entry which is preliminary data.</text>
</comment>
<dbReference type="Proteomes" id="UP000318995">
    <property type="component" value="Unassembled WGS sequence"/>
</dbReference>
<name>A0A5C5WEM7_9BACT</name>
<organism evidence="3 4">
    <name type="scientific">Botrimarina hoheduenensis</name>
    <dbReference type="NCBI Taxonomy" id="2528000"/>
    <lineage>
        <taxon>Bacteria</taxon>
        <taxon>Pseudomonadati</taxon>
        <taxon>Planctomycetota</taxon>
        <taxon>Planctomycetia</taxon>
        <taxon>Pirellulales</taxon>
        <taxon>Lacipirellulaceae</taxon>
        <taxon>Botrimarina</taxon>
    </lineage>
</organism>
<dbReference type="EMBL" id="SJPH01000001">
    <property type="protein sequence ID" value="TWT48505.1"/>
    <property type="molecule type" value="Genomic_DNA"/>
</dbReference>
<evidence type="ECO:0000256" key="2">
    <source>
        <dbReference type="SAM" id="Phobius"/>
    </source>
</evidence>
<gene>
    <name evidence="3" type="ORF">Pla111_02750</name>
</gene>
<feature type="transmembrane region" description="Helical" evidence="2">
    <location>
        <begin position="7"/>
        <end position="26"/>
    </location>
</feature>
<evidence type="ECO:0000256" key="1">
    <source>
        <dbReference type="SAM" id="MobiDB-lite"/>
    </source>
</evidence>
<accession>A0A5C5WEM7</accession>
<feature type="transmembrane region" description="Helical" evidence="2">
    <location>
        <begin position="58"/>
        <end position="76"/>
    </location>
</feature>
<sequence>MQATRTLIGALVGLALGIALLMIFIVQLKQDAWWTFIPVGLAIGYSMRVLASTGRESYLRGALAALLTGAAAFLGPQAAAKIVQNKGPTITAAKPAEKASDEASEDAAGGDAIVAEETPTVMESLPSANTGSIGLSRSKNFNPLDAVWLGASVLLAYEFGKGSTRKSDADESDDAEASDDSPAHAADAPATTQV</sequence>
<keyword evidence="2" id="KW-1133">Transmembrane helix</keyword>
<feature type="transmembrane region" description="Helical" evidence="2">
    <location>
        <begin position="32"/>
        <end position="51"/>
    </location>
</feature>
<keyword evidence="4" id="KW-1185">Reference proteome</keyword>
<dbReference type="AlphaFoldDB" id="A0A5C5WEM7"/>
<dbReference type="RefSeq" id="WP_146570631.1">
    <property type="nucleotide sequence ID" value="NZ_SJPH01000001.1"/>
</dbReference>
<feature type="region of interest" description="Disordered" evidence="1">
    <location>
        <begin position="163"/>
        <end position="194"/>
    </location>
</feature>
<protein>
    <recommendedName>
        <fullName evidence="5">Transmembrane protein</fullName>
    </recommendedName>
</protein>
<proteinExistence type="predicted"/>
<evidence type="ECO:0000313" key="3">
    <source>
        <dbReference type="EMBL" id="TWT48505.1"/>
    </source>
</evidence>
<feature type="compositionally biased region" description="Low complexity" evidence="1">
    <location>
        <begin position="183"/>
        <end position="194"/>
    </location>
</feature>
<feature type="compositionally biased region" description="Acidic residues" evidence="1">
    <location>
        <begin position="170"/>
        <end position="179"/>
    </location>
</feature>
<evidence type="ECO:0000313" key="4">
    <source>
        <dbReference type="Proteomes" id="UP000318995"/>
    </source>
</evidence>
<reference evidence="3 4" key="1">
    <citation type="submission" date="2019-02" db="EMBL/GenBank/DDBJ databases">
        <title>Deep-cultivation of Planctomycetes and their phenomic and genomic characterization uncovers novel biology.</title>
        <authorList>
            <person name="Wiegand S."/>
            <person name="Jogler M."/>
            <person name="Boedeker C."/>
            <person name="Pinto D."/>
            <person name="Vollmers J."/>
            <person name="Rivas-Marin E."/>
            <person name="Kohn T."/>
            <person name="Peeters S.H."/>
            <person name="Heuer A."/>
            <person name="Rast P."/>
            <person name="Oberbeckmann S."/>
            <person name="Bunk B."/>
            <person name="Jeske O."/>
            <person name="Meyerdierks A."/>
            <person name="Storesund J.E."/>
            <person name="Kallscheuer N."/>
            <person name="Luecker S."/>
            <person name="Lage O.M."/>
            <person name="Pohl T."/>
            <person name="Merkel B.J."/>
            <person name="Hornburger P."/>
            <person name="Mueller R.-W."/>
            <person name="Bruemmer F."/>
            <person name="Labrenz M."/>
            <person name="Spormann A.M."/>
            <person name="Op Den Camp H."/>
            <person name="Overmann J."/>
            <person name="Amann R."/>
            <person name="Jetten M.S.M."/>
            <person name="Mascher T."/>
            <person name="Medema M.H."/>
            <person name="Devos D.P."/>
            <person name="Kaster A.-K."/>
            <person name="Ovreas L."/>
            <person name="Rohde M."/>
            <person name="Galperin M.Y."/>
            <person name="Jogler C."/>
        </authorList>
    </citation>
    <scope>NUCLEOTIDE SEQUENCE [LARGE SCALE GENOMIC DNA]</scope>
    <source>
        <strain evidence="3 4">Pla111</strain>
    </source>
</reference>
<evidence type="ECO:0008006" key="5">
    <source>
        <dbReference type="Google" id="ProtNLM"/>
    </source>
</evidence>